<organism evidence="2 3">
    <name type="scientific">Mariniblastus fucicola</name>
    <dbReference type="NCBI Taxonomy" id="980251"/>
    <lineage>
        <taxon>Bacteria</taxon>
        <taxon>Pseudomonadati</taxon>
        <taxon>Planctomycetota</taxon>
        <taxon>Planctomycetia</taxon>
        <taxon>Pirellulales</taxon>
        <taxon>Pirellulaceae</taxon>
        <taxon>Mariniblastus</taxon>
    </lineage>
</organism>
<dbReference type="EMBL" id="CP042912">
    <property type="protein sequence ID" value="QEG20725.1"/>
    <property type="molecule type" value="Genomic_DNA"/>
</dbReference>
<keyword evidence="3" id="KW-1185">Reference proteome</keyword>
<evidence type="ECO:0000313" key="3">
    <source>
        <dbReference type="Proteomes" id="UP000322214"/>
    </source>
</evidence>
<evidence type="ECO:0008006" key="4">
    <source>
        <dbReference type="Google" id="ProtNLM"/>
    </source>
</evidence>
<accession>A0A5B9P6C0</accession>
<protein>
    <recommendedName>
        <fullName evidence="4">Zinc-finger domain-containing protein</fullName>
    </recommendedName>
</protein>
<dbReference type="Proteomes" id="UP000322214">
    <property type="component" value="Chromosome"/>
</dbReference>
<proteinExistence type="predicted"/>
<evidence type="ECO:0000313" key="2">
    <source>
        <dbReference type="EMBL" id="QEG20725.1"/>
    </source>
</evidence>
<gene>
    <name evidence="2" type="ORF">MFFC18_05760</name>
</gene>
<name>A0A5B9P6C0_9BACT</name>
<reference evidence="2 3" key="1">
    <citation type="submission" date="2019-08" db="EMBL/GenBank/DDBJ databases">
        <title>Deep-cultivation of Planctomycetes and their phenomic and genomic characterization uncovers novel biology.</title>
        <authorList>
            <person name="Wiegand S."/>
            <person name="Jogler M."/>
            <person name="Boedeker C."/>
            <person name="Pinto D."/>
            <person name="Vollmers J."/>
            <person name="Rivas-Marin E."/>
            <person name="Kohn T."/>
            <person name="Peeters S.H."/>
            <person name="Heuer A."/>
            <person name="Rast P."/>
            <person name="Oberbeckmann S."/>
            <person name="Bunk B."/>
            <person name="Jeske O."/>
            <person name="Meyerdierks A."/>
            <person name="Storesund J.E."/>
            <person name="Kallscheuer N."/>
            <person name="Luecker S."/>
            <person name="Lage O.M."/>
            <person name="Pohl T."/>
            <person name="Merkel B.J."/>
            <person name="Hornburger P."/>
            <person name="Mueller R.-W."/>
            <person name="Bruemmer F."/>
            <person name="Labrenz M."/>
            <person name="Spormann A.M."/>
            <person name="Op den Camp H."/>
            <person name="Overmann J."/>
            <person name="Amann R."/>
            <person name="Jetten M.S.M."/>
            <person name="Mascher T."/>
            <person name="Medema M.H."/>
            <person name="Devos D.P."/>
            <person name="Kaster A.-K."/>
            <person name="Ovreas L."/>
            <person name="Rohde M."/>
            <person name="Galperin M.Y."/>
            <person name="Jogler C."/>
        </authorList>
    </citation>
    <scope>NUCLEOTIDE SEQUENCE [LARGE SCALE GENOMIC DNA]</scope>
    <source>
        <strain evidence="2 3">FC18</strain>
    </source>
</reference>
<keyword evidence="1" id="KW-1133">Transmembrane helix</keyword>
<sequence length="263" mass="28610">MKDPQDKKFSSETGASDCTSSCECVEDRIHELMDLRQPLLSDELVRNHISGCDRCAELVIDFGALNDSLSQIPLSTLQRLSGLQESEFETVEPRSRMHPFSFIGSIACVLLVMLTSGIWFSGQAEQSAHESPVAQNVELASEQIASEESLGAESFHSGDDREPYASQVLHQLAFVSNHSAPSPAEFINTASLEQISGRVEPFQGYLGMTADLPGIGPVSNSFNATLQLFKSISEKQSAPKKRKNDDAPDVGWNDDAALQICCA</sequence>
<keyword evidence="1" id="KW-0812">Transmembrane</keyword>
<feature type="transmembrane region" description="Helical" evidence="1">
    <location>
        <begin position="100"/>
        <end position="120"/>
    </location>
</feature>
<evidence type="ECO:0000256" key="1">
    <source>
        <dbReference type="SAM" id="Phobius"/>
    </source>
</evidence>
<dbReference type="AlphaFoldDB" id="A0A5B9P6C0"/>
<keyword evidence="1" id="KW-0472">Membrane</keyword>
<dbReference type="KEGG" id="mff:MFFC18_05760"/>